<dbReference type="RefSeq" id="WP_342705732.1">
    <property type="nucleotide sequence ID" value="NZ_CP109822.1"/>
</dbReference>
<evidence type="ECO:0000256" key="1">
    <source>
        <dbReference type="SAM" id="Phobius"/>
    </source>
</evidence>
<keyword evidence="1" id="KW-0812">Transmembrane</keyword>
<accession>A0ABZ3DSI8</accession>
<feature type="transmembrane region" description="Helical" evidence="1">
    <location>
        <begin position="20"/>
        <end position="38"/>
    </location>
</feature>
<keyword evidence="1" id="KW-1133">Transmembrane helix</keyword>
<evidence type="ECO:0000313" key="2">
    <source>
        <dbReference type="EMBL" id="XAE52095.1"/>
    </source>
</evidence>
<sequence length="40" mass="4619">MITRTTHWRGQAVMNRKLQVAIVMGIVATVINVAYHLIRR</sequence>
<evidence type="ECO:0000313" key="3">
    <source>
        <dbReference type="Proteomes" id="UP001448498"/>
    </source>
</evidence>
<gene>
    <name evidence="2" type="ORF">OHZ10_21390</name>
</gene>
<organism evidence="2 3">
    <name type="scientific">Burkholderia arboris</name>
    <dbReference type="NCBI Taxonomy" id="488730"/>
    <lineage>
        <taxon>Bacteria</taxon>
        <taxon>Pseudomonadati</taxon>
        <taxon>Pseudomonadota</taxon>
        <taxon>Betaproteobacteria</taxon>
        <taxon>Burkholderiales</taxon>
        <taxon>Burkholderiaceae</taxon>
        <taxon>Burkholderia</taxon>
        <taxon>Burkholderia cepacia complex</taxon>
    </lineage>
</organism>
<protein>
    <submittedName>
        <fullName evidence="2">Uncharacterized protein</fullName>
    </submittedName>
</protein>
<proteinExistence type="predicted"/>
<dbReference type="Proteomes" id="UP001448498">
    <property type="component" value="Chromosome 3"/>
</dbReference>
<keyword evidence="1" id="KW-0472">Membrane</keyword>
<keyword evidence="3" id="KW-1185">Reference proteome</keyword>
<reference evidence="2 3" key="1">
    <citation type="submission" date="2022-10" db="EMBL/GenBank/DDBJ databases">
        <title>Genomic of Burkholderia cepacia PN-1.</title>
        <authorList>
            <person name="Yang Y."/>
            <person name="Guan H."/>
            <person name="Huang J."/>
        </authorList>
    </citation>
    <scope>NUCLEOTIDE SEQUENCE [LARGE SCALE GENOMIC DNA]</scope>
    <source>
        <strain evidence="2 3">PN-1</strain>
    </source>
</reference>
<dbReference type="EMBL" id="CP109822">
    <property type="protein sequence ID" value="XAE52095.1"/>
    <property type="molecule type" value="Genomic_DNA"/>
</dbReference>
<name>A0ABZ3DSI8_9BURK</name>